<dbReference type="GO" id="GO:0006284">
    <property type="term" value="P:base-excision repair"/>
    <property type="evidence" value="ECO:0007669"/>
    <property type="project" value="InterPro"/>
</dbReference>
<organism evidence="5 6">
    <name type="scientific">Capsulimonas corticalis</name>
    <dbReference type="NCBI Taxonomy" id="2219043"/>
    <lineage>
        <taxon>Bacteria</taxon>
        <taxon>Bacillati</taxon>
        <taxon>Armatimonadota</taxon>
        <taxon>Armatimonadia</taxon>
        <taxon>Capsulimonadales</taxon>
        <taxon>Capsulimonadaceae</taxon>
        <taxon>Capsulimonas</taxon>
    </lineage>
</organism>
<keyword evidence="3" id="KW-0408">Iron</keyword>
<reference evidence="5 6" key="1">
    <citation type="journal article" date="2019" name="Int. J. Syst. Evol. Microbiol.">
        <title>Capsulimonas corticalis gen. nov., sp. nov., an aerobic capsulated bacterium, of a novel bacterial order, Capsulimonadales ord. nov., of the class Armatimonadia of the phylum Armatimonadetes.</title>
        <authorList>
            <person name="Li J."/>
            <person name="Kudo C."/>
            <person name="Tonouchi A."/>
        </authorList>
    </citation>
    <scope>NUCLEOTIDE SEQUENCE [LARGE SCALE GENOMIC DNA]</scope>
    <source>
        <strain evidence="5 6">AX-7</strain>
    </source>
</reference>
<dbReference type="Gene3D" id="1.10.340.30">
    <property type="entry name" value="Hypothetical protein, domain 2"/>
    <property type="match status" value="1"/>
</dbReference>
<dbReference type="InterPro" id="IPR003265">
    <property type="entry name" value="HhH-GPD_domain"/>
</dbReference>
<dbReference type="Pfam" id="PF00730">
    <property type="entry name" value="HhH-GPD"/>
    <property type="match status" value="1"/>
</dbReference>
<sequence length="238" mass="26327">MAAVDSVRQEKLRAKAARIEEMLTEAYGPRVWKAENYSSDLCGALVATILSQNTSDLNSGRAYASLCSAFPDGWDTVRTANVTRVADAIRCGGLADTKSIRIQNVLQDIHERTGSTSLDHLRSWTDDDIRRFLRSFPGVGPKTAACLLMFNLGRPVLAVDTHVHRVSGRLGLIGPKTTADQAHDDLPALLRDDQVYSFHVHLIEHGRRTCHARNPECGVCAVRTECDWYRANKLKEAA</sequence>
<dbReference type="GO" id="GO:0016787">
    <property type="term" value="F:hydrolase activity"/>
    <property type="evidence" value="ECO:0007669"/>
    <property type="project" value="UniProtKB-ARBA"/>
</dbReference>
<dbReference type="GO" id="GO:0051539">
    <property type="term" value="F:4 iron, 4 sulfur cluster binding"/>
    <property type="evidence" value="ECO:0007669"/>
    <property type="project" value="InterPro"/>
</dbReference>
<dbReference type="Proteomes" id="UP000287394">
    <property type="component" value="Chromosome"/>
</dbReference>
<evidence type="ECO:0000313" key="6">
    <source>
        <dbReference type="Proteomes" id="UP000287394"/>
    </source>
</evidence>
<dbReference type="PANTHER" id="PTHR47203">
    <property type="match status" value="1"/>
</dbReference>
<dbReference type="KEGG" id="ccot:CCAX7_64110"/>
<dbReference type="CDD" id="cd00056">
    <property type="entry name" value="ENDO3c"/>
    <property type="match status" value="1"/>
</dbReference>
<evidence type="ECO:0000313" key="5">
    <source>
        <dbReference type="EMBL" id="BDI34360.1"/>
    </source>
</evidence>
<keyword evidence="5" id="KW-0540">Nuclease</keyword>
<dbReference type="PIRSF" id="PIRSF001435">
    <property type="entry name" value="Nth"/>
    <property type="match status" value="1"/>
</dbReference>
<dbReference type="SUPFAM" id="SSF48150">
    <property type="entry name" value="DNA-glycosylase"/>
    <property type="match status" value="1"/>
</dbReference>
<dbReference type="PANTHER" id="PTHR47203:SF1">
    <property type="entry name" value="HYPOTHETICAL BASE EXCISION DNA REPAIR PROTEIN (EUROFUNG)"/>
    <property type="match status" value="1"/>
</dbReference>
<evidence type="ECO:0000256" key="3">
    <source>
        <dbReference type="ARBA" id="ARBA00023004"/>
    </source>
</evidence>
<proteinExistence type="predicted"/>
<dbReference type="SMART" id="SM00478">
    <property type="entry name" value="ENDO3c"/>
    <property type="match status" value="1"/>
</dbReference>
<comment type="cofactor">
    <cofactor evidence="1">
        <name>[4Fe-4S] cluster</name>
        <dbReference type="ChEBI" id="CHEBI:49883"/>
    </cofactor>
</comment>
<dbReference type="GO" id="GO:0004519">
    <property type="term" value="F:endonuclease activity"/>
    <property type="evidence" value="ECO:0007669"/>
    <property type="project" value="UniProtKB-KW"/>
</dbReference>
<keyword evidence="5" id="KW-0255">Endonuclease</keyword>
<accession>A0A402CQI1</accession>
<gene>
    <name evidence="5" type="ORF">CCAX7_64110</name>
</gene>
<dbReference type="AlphaFoldDB" id="A0A402CQI1"/>
<keyword evidence="4" id="KW-0411">Iron-sulfur</keyword>
<dbReference type="EMBL" id="AP025739">
    <property type="protein sequence ID" value="BDI34360.1"/>
    <property type="molecule type" value="Genomic_DNA"/>
</dbReference>
<keyword evidence="5" id="KW-0378">Hydrolase</keyword>
<dbReference type="InterPro" id="IPR011257">
    <property type="entry name" value="DNA_glycosylase"/>
</dbReference>
<name>A0A402CQI1_9BACT</name>
<evidence type="ECO:0000256" key="2">
    <source>
        <dbReference type="ARBA" id="ARBA00022723"/>
    </source>
</evidence>
<dbReference type="SMART" id="SM00525">
    <property type="entry name" value="FES"/>
    <property type="match status" value="1"/>
</dbReference>
<dbReference type="InterPro" id="IPR003651">
    <property type="entry name" value="Endonuclease3_FeS-loop_motif"/>
</dbReference>
<keyword evidence="6" id="KW-1185">Reference proteome</keyword>
<dbReference type="RefSeq" id="WP_119319731.1">
    <property type="nucleotide sequence ID" value="NZ_AP025739.1"/>
</dbReference>
<dbReference type="OrthoDB" id="9802365at2"/>
<keyword evidence="2" id="KW-0479">Metal-binding</keyword>
<protein>
    <submittedName>
        <fullName evidence="5">Endonuclease III</fullName>
    </submittedName>
</protein>
<dbReference type="InterPro" id="IPR023170">
    <property type="entry name" value="HhH_base_excis_C"/>
</dbReference>
<evidence type="ECO:0000256" key="1">
    <source>
        <dbReference type="ARBA" id="ARBA00001966"/>
    </source>
</evidence>
<dbReference type="GO" id="GO:0140097">
    <property type="term" value="F:catalytic activity, acting on DNA"/>
    <property type="evidence" value="ECO:0007669"/>
    <property type="project" value="UniProtKB-ARBA"/>
</dbReference>
<dbReference type="Gene3D" id="1.10.1670.10">
    <property type="entry name" value="Helix-hairpin-Helix base-excision DNA repair enzymes (C-terminal)"/>
    <property type="match status" value="1"/>
</dbReference>
<evidence type="ECO:0000256" key="4">
    <source>
        <dbReference type="ARBA" id="ARBA00023014"/>
    </source>
</evidence>
<dbReference type="GO" id="GO:0046872">
    <property type="term" value="F:metal ion binding"/>
    <property type="evidence" value="ECO:0007669"/>
    <property type="project" value="UniProtKB-KW"/>
</dbReference>